<protein>
    <submittedName>
        <fullName evidence="3">HNH endonuclease</fullName>
    </submittedName>
</protein>
<dbReference type="GO" id="GO:0003676">
    <property type="term" value="F:nucleic acid binding"/>
    <property type="evidence" value="ECO:0007669"/>
    <property type="project" value="InterPro"/>
</dbReference>
<reference evidence="3" key="1">
    <citation type="submission" date="2022-05" db="EMBL/GenBank/DDBJ databases">
        <authorList>
            <person name="Tuo L."/>
        </authorList>
    </citation>
    <scope>NUCLEOTIDE SEQUENCE</scope>
    <source>
        <strain evidence="3">BSK12Z-4</strain>
    </source>
</reference>
<keyword evidence="3" id="KW-0378">Hydrolase</keyword>
<dbReference type="Pfam" id="PF01844">
    <property type="entry name" value="HNH"/>
    <property type="match status" value="1"/>
</dbReference>
<dbReference type="EMBL" id="JAMOIL010000037">
    <property type="protein sequence ID" value="MCM0622498.1"/>
    <property type="molecule type" value="Genomic_DNA"/>
</dbReference>
<feature type="compositionally biased region" description="Basic and acidic residues" evidence="1">
    <location>
        <begin position="91"/>
        <end position="100"/>
    </location>
</feature>
<name>A0A9X2DAR5_9ACTN</name>
<dbReference type="GO" id="GO:0008270">
    <property type="term" value="F:zinc ion binding"/>
    <property type="evidence" value="ECO:0007669"/>
    <property type="project" value="InterPro"/>
</dbReference>
<keyword evidence="3" id="KW-0540">Nuclease</keyword>
<dbReference type="InterPro" id="IPR002711">
    <property type="entry name" value="HNH"/>
</dbReference>
<dbReference type="InterPro" id="IPR003615">
    <property type="entry name" value="HNH_nuc"/>
</dbReference>
<evidence type="ECO:0000313" key="4">
    <source>
        <dbReference type="Proteomes" id="UP001139485"/>
    </source>
</evidence>
<evidence type="ECO:0000256" key="1">
    <source>
        <dbReference type="SAM" id="MobiDB-lite"/>
    </source>
</evidence>
<proteinExistence type="predicted"/>
<organism evidence="3 4">
    <name type="scientific">Nocardioides bruguierae</name>
    <dbReference type="NCBI Taxonomy" id="2945102"/>
    <lineage>
        <taxon>Bacteria</taxon>
        <taxon>Bacillati</taxon>
        <taxon>Actinomycetota</taxon>
        <taxon>Actinomycetes</taxon>
        <taxon>Propionibacteriales</taxon>
        <taxon>Nocardioidaceae</taxon>
        <taxon>Nocardioides</taxon>
    </lineage>
</organism>
<dbReference type="Gene3D" id="1.10.30.50">
    <property type="match status" value="1"/>
</dbReference>
<dbReference type="CDD" id="cd00085">
    <property type="entry name" value="HNHc"/>
    <property type="match status" value="1"/>
</dbReference>
<comment type="caution">
    <text evidence="3">The sequence shown here is derived from an EMBL/GenBank/DDBJ whole genome shotgun (WGS) entry which is preliminary data.</text>
</comment>
<sequence length="100" mass="10614">MPWSRGQTRTSTAAHKAWARQVLTNAAGWCQIQGPGCTGTAGHADHIVPVAEGGAEHDPANGQGACTVCHDAKTKTEIQRGRARYYGAAKRQPERHPGLS</sequence>
<dbReference type="RefSeq" id="WP_250828706.1">
    <property type="nucleotide sequence ID" value="NZ_JAMOIL010000037.1"/>
</dbReference>
<dbReference type="Proteomes" id="UP001139485">
    <property type="component" value="Unassembled WGS sequence"/>
</dbReference>
<keyword evidence="3" id="KW-0255">Endonuclease</keyword>
<gene>
    <name evidence="3" type="ORF">M8330_19595</name>
</gene>
<feature type="region of interest" description="Disordered" evidence="1">
    <location>
        <begin position="80"/>
        <end position="100"/>
    </location>
</feature>
<evidence type="ECO:0000259" key="2">
    <source>
        <dbReference type="Pfam" id="PF01844"/>
    </source>
</evidence>
<accession>A0A9X2DAR5</accession>
<evidence type="ECO:0000313" key="3">
    <source>
        <dbReference type="EMBL" id="MCM0622498.1"/>
    </source>
</evidence>
<dbReference type="GO" id="GO:0004519">
    <property type="term" value="F:endonuclease activity"/>
    <property type="evidence" value="ECO:0007669"/>
    <property type="project" value="UniProtKB-KW"/>
</dbReference>
<dbReference type="AlphaFoldDB" id="A0A9X2DAR5"/>
<feature type="domain" description="HNH" evidence="2">
    <location>
        <begin position="41"/>
        <end position="75"/>
    </location>
</feature>
<keyword evidence="4" id="KW-1185">Reference proteome</keyword>